<evidence type="ECO:0000313" key="3">
    <source>
        <dbReference type="Proteomes" id="UP001374535"/>
    </source>
</evidence>
<dbReference type="EMBL" id="CP144700">
    <property type="protein sequence ID" value="WVZ22475.1"/>
    <property type="molecule type" value="Genomic_DNA"/>
</dbReference>
<gene>
    <name evidence="2" type="ORF">V8G54_001019</name>
</gene>
<name>A0AAQ3P7J2_VIGMU</name>
<sequence length="244" mass="26721">MASSRFCGMEIVLLFLILVKRFGFFCSGIPVLVFFAGLGEDDGAKKENVEDVCEDKDAIKEVGCENEGNFAMVWFAWRRLADLDDGLGGFCDCGREGELGFHVGASMAMFVIKKISRWCDSHGGDSQIWIMVDSVPSIVGDRQKRKPLSLTMFSSNDPRSFLGRNAIRNPKDAVFSGRQLANAECDAPGMQCRKREKGEDEDDDVCETANTGGADVYGAERNDVSIPVREVDDGCPGTPTSITF</sequence>
<evidence type="ECO:0000313" key="2">
    <source>
        <dbReference type="EMBL" id="WVZ22475.1"/>
    </source>
</evidence>
<reference evidence="2 3" key="1">
    <citation type="journal article" date="2023" name="Life. Sci Alliance">
        <title>Evolutionary insights into 3D genome organization and epigenetic landscape of Vigna mungo.</title>
        <authorList>
            <person name="Junaid A."/>
            <person name="Singh B."/>
            <person name="Bhatia S."/>
        </authorList>
    </citation>
    <scope>NUCLEOTIDE SEQUENCE [LARGE SCALE GENOMIC DNA]</scope>
    <source>
        <strain evidence="2">Urdbean</strain>
    </source>
</reference>
<protein>
    <submittedName>
        <fullName evidence="2">Uncharacterized protein</fullName>
    </submittedName>
</protein>
<proteinExistence type="predicted"/>
<dbReference type="AlphaFoldDB" id="A0AAQ3P7J2"/>
<keyword evidence="1" id="KW-0812">Transmembrane</keyword>
<keyword evidence="1" id="KW-0472">Membrane</keyword>
<accession>A0AAQ3P7J2</accession>
<organism evidence="2 3">
    <name type="scientific">Vigna mungo</name>
    <name type="common">Black gram</name>
    <name type="synonym">Phaseolus mungo</name>
    <dbReference type="NCBI Taxonomy" id="3915"/>
    <lineage>
        <taxon>Eukaryota</taxon>
        <taxon>Viridiplantae</taxon>
        <taxon>Streptophyta</taxon>
        <taxon>Embryophyta</taxon>
        <taxon>Tracheophyta</taxon>
        <taxon>Spermatophyta</taxon>
        <taxon>Magnoliopsida</taxon>
        <taxon>eudicotyledons</taxon>
        <taxon>Gunneridae</taxon>
        <taxon>Pentapetalae</taxon>
        <taxon>rosids</taxon>
        <taxon>fabids</taxon>
        <taxon>Fabales</taxon>
        <taxon>Fabaceae</taxon>
        <taxon>Papilionoideae</taxon>
        <taxon>50 kb inversion clade</taxon>
        <taxon>NPAAA clade</taxon>
        <taxon>indigoferoid/millettioid clade</taxon>
        <taxon>Phaseoleae</taxon>
        <taxon>Vigna</taxon>
    </lineage>
</organism>
<evidence type="ECO:0000256" key="1">
    <source>
        <dbReference type="SAM" id="Phobius"/>
    </source>
</evidence>
<dbReference type="Proteomes" id="UP001374535">
    <property type="component" value="Chromosome 1"/>
</dbReference>
<keyword evidence="1" id="KW-1133">Transmembrane helix</keyword>
<keyword evidence="3" id="KW-1185">Reference proteome</keyword>
<feature type="transmembrane region" description="Helical" evidence="1">
    <location>
        <begin position="12"/>
        <end position="38"/>
    </location>
</feature>